<reference evidence="2" key="1">
    <citation type="submission" date="2014-09" db="EMBL/GenBank/DDBJ databases">
        <authorList>
            <person name="Magalhaes I.L.F."/>
            <person name="Oliveira U."/>
            <person name="Santos F.R."/>
            <person name="Vidigal T.H.D.A."/>
            <person name="Brescovit A.D."/>
            <person name="Santos A.J."/>
        </authorList>
    </citation>
    <scope>NUCLEOTIDE SEQUENCE</scope>
    <source>
        <tissue evidence="2">Shoot tissue taken approximately 20 cm above the soil surface</tissue>
    </source>
</reference>
<evidence type="ECO:0000256" key="1">
    <source>
        <dbReference type="SAM" id="MobiDB-lite"/>
    </source>
</evidence>
<reference evidence="2" key="2">
    <citation type="journal article" date="2015" name="Data Brief">
        <title>Shoot transcriptome of the giant reed, Arundo donax.</title>
        <authorList>
            <person name="Barrero R.A."/>
            <person name="Guerrero F.D."/>
            <person name="Moolhuijzen P."/>
            <person name="Goolsby J.A."/>
            <person name="Tidwell J."/>
            <person name="Bellgard S.E."/>
            <person name="Bellgard M.I."/>
        </authorList>
    </citation>
    <scope>NUCLEOTIDE SEQUENCE</scope>
    <source>
        <tissue evidence="2">Shoot tissue taken approximately 20 cm above the soil surface</tissue>
    </source>
</reference>
<feature type="region of interest" description="Disordered" evidence="1">
    <location>
        <begin position="45"/>
        <end position="70"/>
    </location>
</feature>
<dbReference type="EMBL" id="GBRH01217855">
    <property type="protein sequence ID" value="JAD80040.1"/>
    <property type="molecule type" value="Transcribed_RNA"/>
</dbReference>
<evidence type="ECO:0000313" key="2">
    <source>
        <dbReference type="EMBL" id="JAD80040.1"/>
    </source>
</evidence>
<protein>
    <submittedName>
        <fullName evidence="2">Uncharacterized protein</fullName>
    </submittedName>
</protein>
<organism evidence="2">
    <name type="scientific">Arundo donax</name>
    <name type="common">Giant reed</name>
    <name type="synonym">Donax arundinaceus</name>
    <dbReference type="NCBI Taxonomy" id="35708"/>
    <lineage>
        <taxon>Eukaryota</taxon>
        <taxon>Viridiplantae</taxon>
        <taxon>Streptophyta</taxon>
        <taxon>Embryophyta</taxon>
        <taxon>Tracheophyta</taxon>
        <taxon>Spermatophyta</taxon>
        <taxon>Magnoliopsida</taxon>
        <taxon>Liliopsida</taxon>
        <taxon>Poales</taxon>
        <taxon>Poaceae</taxon>
        <taxon>PACMAD clade</taxon>
        <taxon>Arundinoideae</taxon>
        <taxon>Arundineae</taxon>
        <taxon>Arundo</taxon>
    </lineage>
</organism>
<dbReference type="AlphaFoldDB" id="A0A0A9D303"/>
<proteinExistence type="predicted"/>
<name>A0A0A9D303_ARUDO</name>
<accession>A0A0A9D303</accession>
<feature type="compositionally biased region" description="Low complexity" evidence="1">
    <location>
        <begin position="60"/>
        <end position="70"/>
    </location>
</feature>
<sequence>MGDRRTIPGLTLVLTCVYCESATERGHHSENISIPRQGWCPKNAATQADADAGETELDTGRAGPSARAASSPCAVPVLGASVCCDNT</sequence>